<protein>
    <submittedName>
        <fullName evidence="3">Uncharacterized protein LOC124817804 isoform X3</fullName>
    </submittedName>
</protein>
<dbReference type="GeneID" id="124817804"/>
<sequence length="109" mass="11735">MPEFSNSICGCCGDISICLTTFFLPCLTAGKNAEFAGGNCLLYGCLSLTCVNFITDGMTRGKIREKYGINGSFICDLIYHCFCPCCALIQEAQEIKAHGAPGLLTMARE</sequence>
<reference evidence="3" key="1">
    <citation type="submission" date="2025-08" db="UniProtKB">
        <authorList>
            <consortium name="RefSeq"/>
        </authorList>
    </citation>
    <scope>IDENTIFICATION</scope>
</reference>
<dbReference type="Proteomes" id="UP001652625">
    <property type="component" value="Chromosome 08"/>
</dbReference>
<dbReference type="Pfam" id="PF04749">
    <property type="entry name" value="PLAC8"/>
    <property type="match status" value="1"/>
</dbReference>
<dbReference type="RefSeq" id="XP_065660448.1">
    <property type="nucleotide sequence ID" value="XM_065804376.1"/>
</dbReference>
<dbReference type="InterPro" id="IPR006461">
    <property type="entry name" value="PLAC_motif_containing"/>
</dbReference>
<evidence type="ECO:0000256" key="1">
    <source>
        <dbReference type="ARBA" id="ARBA00009024"/>
    </source>
</evidence>
<dbReference type="PANTHER" id="PTHR15907">
    <property type="entry name" value="DUF614 FAMILY PROTEIN-RELATED"/>
    <property type="match status" value="1"/>
</dbReference>
<dbReference type="NCBIfam" id="TIGR01571">
    <property type="entry name" value="A_thal_Cys_rich"/>
    <property type="match status" value="1"/>
</dbReference>
<name>A0ABM4CFG1_HYDVU</name>
<gene>
    <name evidence="3" type="primary">LOC124817804</name>
</gene>
<comment type="similarity">
    <text evidence="1">Belongs to the cornifelin family.</text>
</comment>
<evidence type="ECO:0000313" key="3">
    <source>
        <dbReference type="RefSeq" id="XP_065660448.1"/>
    </source>
</evidence>
<keyword evidence="2" id="KW-1185">Reference proteome</keyword>
<accession>A0ABM4CFG1</accession>
<proteinExistence type="inferred from homology"/>
<organism evidence="2 3">
    <name type="scientific">Hydra vulgaris</name>
    <name type="common">Hydra</name>
    <name type="synonym">Hydra attenuata</name>
    <dbReference type="NCBI Taxonomy" id="6087"/>
    <lineage>
        <taxon>Eukaryota</taxon>
        <taxon>Metazoa</taxon>
        <taxon>Cnidaria</taxon>
        <taxon>Hydrozoa</taxon>
        <taxon>Hydroidolina</taxon>
        <taxon>Anthoathecata</taxon>
        <taxon>Aplanulata</taxon>
        <taxon>Hydridae</taxon>
        <taxon>Hydra</taxon>
    </lineage>
</organism>
<evidence type="ECO:0000313" key="2">
    <source>
        <dbReference type="Proteomes" id="UP001652625"/>
    </source>
</evidence>